<sequence length="284" mass="31357">MEKLKPILAIKITDLSPNLPQTGEPICERVDPTTLYVDHSYQRQVSERGRKQIRKIVEQFCWTKFKPPVCAYALDENGATVLKVLDGQHTAIAAASNPHVGMIPVMIVDAPDNQAQAAAFVGQNTQRVGITPLQLHQAAVVSGDEDAMTVELVCARAGIKVITTPPAASKYRARETIAIATISGLVNRQTAVGARRILEVLANADFAPITSPQIRAAELLMTHKEFNQRFDPEELTKTMANLYLTAEEDAKVYAHAHKLPFFKALAIVWFRSTKKRRTPIRLVA</sequence>
<dbReference type="EMBL" id="CP050296">
    <property type="protein sequence ID" value="QND57381.1"/>
    <property type="molecule type" value="Genomic_DNA"/>
</dbReference>
<evidence type="ECO:0000313" key="1">
    <source>
        <dbReference type="EMBL" id="QND57381.1"/>
    </source>
</evidence>
<reference evidence="2" key="1">
    <citation type="journal article" date="2020" name="Mol. Plant Microbe">
        <title>Rhizobial microsymbionts of the narrowly endemic Oxytropis species growing in Kamchatka are characterized by significant genetic diversity and possess a set of genes that are associated with T3SS and T6SS secretion systems and can affect the development of symbiosis.</title>
        <authorList>
            <person name="Safronova V."/>
            <person name="Guro P."/>
            <person name="Sazanova A."/>
            <person name="Kuznetsova I."/>
            <person name="Belimov A."/>
            <person name="Yakubov V."/>
            <person name="Chirak E."/>
            <person name="Afonin A."/>
            <person name="Gogolev Y."/>
            <person name="Andronov E."/>
            <person name="Tikhonovich I."/>
        </authorList>
    </citation>
    <scope>NUCLEOTIDE SEQUENCE [LARGE SCALE GENOMIC DNA]</scope>
    <source>
        <strain evidence="2">583</strain>
    </source>
</reference>
<gene>
    <name evidence="1" type="ORF">HB778_12720</name>
</gene>
<accession>A0A7G6SS99</accession>
<name>A0A7G6SS99_9HYPH</name>
<evidence type="ECO:0008006" key="3">
    <source>
        <dbReference type="Google" id="ProtNLM"/>
    </source>
</evidence>
<dbReference type="RefSeq" id="WP_183464205.1">
    <property type="nucleotide sequence ID" value="NZ_CP050296.1"/>
</dbReference>
<evidence type="ECO:0000313" key="2">
    <source>
        <dbReference type="Proteomes" id="UP000515465"/>
    </source>
</evidence>
<organism evidence="1 2">
    <name type="scientific">Mesorhizobium huakuii</name>
    <dbReference type="NCBI Taxonomy" id="28104"/>
    <lineage>
        <taxon>Bacteria</taxon>
        <taxon>Pseudomonadati</taxon>
        <taxon>Pseudomonadota</taxon>
        <taxon>Alphaproteobacteria</taxon>
        <taxon>Hyphomicrobiales</taxon>
        <taxon>Phyllobacteriaceae</taxon>
        <taxon>Mesorhizobium</taxon>
    </lineage>
</organism>
<proteinExistence type="predicted"/>
<dbReference type="AlphaFoldDB" id="A0A7G6SS99"/>
<dbReference type="Proteomes" id="UP000515465">
    <property type="component" value="Chromosome"/>
</dbReference>
<protein>
    <recommendedName>
        <fullName evidence="3">ParB N-terminal domain-containing protein</fullName>
    </recommendedName>
</protein>